<dbReference type="Pfam" id="PF07654">
    <property type="entry name" value="C1-set"/>
    <property type="match status" value="1"/>
</dbReference>
<dbReference type="InterPro" id="IPR050380">
    <property type="entry name" value="Immune_Resp_Modulators"/>
</dbReference>
<proteinExistence type="predicted"/>
<dbReference type="SMART" id="SM00407">
    <property type="entry name" value="IGc1"/>
    <property type="match status" value="1"/>
</dbReference>
<gene>
    <name evidence="5" type="ORF">MATL_G00040140</name>
</gene>
<evidence type="ECO:0000313" key="5">
    <source>
        <dbReference type="EMBL" id="KAG7483602.1"/>
    </source>
</evidence>
<evidence type="ECO:0000256" key="3">
    <source>
        <dbReference type="SAM" id="SignalP"/>
    </source>
</evidence>
<name>A0A9D3QA37_MEGAT</name>
<protein>
    <recommendedName>
        <fullName evidence="4">Ig-like domain-containing protein</fullName>
    </recommendedName>
</protein>
<keyword evidence="2" id="KW-0812">Transmembrane</keyword>
<dbReference type="Proteomes" id="UP001046870">
    <property type="component" value="Chromosome 3"/>
</dbReference>
<keyword evidence="3" id="KW-0732">Signal</keyword>
<dbReference type="AlphaFoldDB" id="A0A9D3QA37"/>
<keyword evidence="6" id="KW-1185">Reference proteome</keyword>
<evidence type="ECO:0000259" key="4">
    <source>
        <dbReference type="PROSITE" id="PS50835"/>
    </source>
</evidence>
<dbReference type="PROSITE" id="PS50835">
    <property type="entry name" value="IG_LIKE"/>
    <property type="match status" value="1"/>
</dbReference>
<keyword evidence="2" id="KW-0472">Membrane</keyword>
<dbReference type="InterPro" id="IPR013783">
    <property type="entry name" value="Ig-like_fold"/>
</dbReference>
<dbReference type="PANTHER" id="PTHR23411">
    <property type="entry name" value="TAPASIN"/>
    <property type="match status" value="1"/>
</dbReference>
<organism evidence="5 6">
    <name type="scientific">Megalops atlanticus</name>
    <name type="common">Tarpon</name>
    <name type="synonym">Clupea gigantea</name>
    <dbReference type="NCBI Taxonomy" id="7932"/>
    <lineage>
        <taxon>Eukaryota</taxon>
        <taxon>Metazoa</taxon>
        <taxon>Chordata</taxon>
        <taxon>Craniata</taxon>
        <taxon>Vertebrata</taxon>
        <taxon>Euteleostomi</taxon>
        <taxon>Actinopterygii</taxon>
        <taxon>Neopterygii</taxon>
        <taxon>Teleostei</taxon>
        <taxon>Elopiformes</taxon>
        <taxon>Megalopidae</taxon>
        <taxon>Megalops</taxon>
    </lineage>
</organism>
<dbReference type="OrthoDB" id="9940220at2759"/>
<evidence type="ECO:0000256" key="1">
    <source>
        <dbReference type="ARBA" id="ARBA00023319"/>
    </source>
</evidence>
<evidence type="ECO:0000256" key="2">
    <source>
        <dbReference type="SAM" id="Phobius"/>
    </source>
</evidence>
<feature type="signal peptide" evidence="3">
    <location>
        <begin position="1"/>
        <end position="21"/>
    </location>
</feature>
<feature type="domain" description="Ig-like" evidence="4">
    <location>
        <begin position="35"/>
        <end position="141"/>
    </location>
</feature>
<dbReference type="InterPro" id="IPR003006">
    <property type="entry name" value="Ig/MHC_CS"/>
</dbReference>
<evidence type="ECO:0000313" key="6">
    <source>
        <dbReference type="Proteomes" id="UP001046870"/>
    </source>
</evidence>
<dbReference type="SUPFAM" id="SSF48726">
    <property type="entry name" value="Immunoglobulin"/>
    <property type="match status" value="1"/>
</dbReference>
<keyword evidence="2" id="KW-1133">Transmembrane helix</keyword>
<feature type="chain" id="PRO_5038889926" description="Ig-like domain-containing protein" evidence="3">
    <location>
        <begin position="22"/>
        <end position="231"/>
    </location>
</feature>
<accession>A0A9D3QA37</accession>
<comment type="caution">
    <text evidence="5">The sequence shown here is derived from an EMBL/GenBank/DDBJ whole genome shotgun (WGS) entry which is preliminary data.</text>
</comment>
<feature type="transmembrane region" description="Helical" evidence="2">
    <location>
        <begin position="161"/>
        <end position="182"/>
    </location>
</feature>
<dbReference type="InterPro" id="IPR003597">
    <property type="entry name" value="Ig_C1-set"/>
</dbReference>
<dbReference type="CDD" id="cd00098">
    <property type="entry name" value="IgC1"/>
    <property type="match status" value="1"/>
</dbReference>
<reference evidence="5" key="1">
    <citation type="submission" date="2021-01" db="EMBL/GenBank/DDBJ databases">
        <authorList>
            <person name="Zahm M."/>
            <person name="Roques C."/>
            <person name="Cabau C."/>
            <person name="Klopp C."/>
            <person name="Donnadieu C."/>
            <person name="Jouanno E."/>
            <person name="Lampietro C."/>
            <person name="Louis A."/>
            <person name="Herpin A."/>
            <person name="Echchiki A."/>
            <person name="Berthelot C."/>
            <person name="Parey E."/>
            <person name="Roest-Crollius H."/>
            <person name="Braasch I."/>
            <person name="Postlethwait J."/>
            <person name="Bobe J."/>
            <person name="Montfort J."/>
            <person name="Bouchez O."/>
            <person name="Begum T."/>
            <person name="Mejri S."/>
            <person name="Adams A."/>
            <person name="Chen W.-J."/>
            <person name="Guiguen Y."/>
        </authorList>
    </citation>
    <scope>NUCLEOTIDE SEQUENCE</scope>
    <source>
        <strain evidence="5">YG-15Mar2019-1</strain>
        <tissue evidence="5">Brain</tissue>
    </source>
</reference>
<dbReference type="PROSITE" id="PS00290">
    <property type="entry name" value="IG_MHC"/>
    <property type="match status" value="1"/>
</dbReference>
<dbReference type="EMBL" id="JAFDVH010000003">
    <property type="protein sequence ID" value="KAG7483602.1"/>
    <property type="molecule type" value="Genomic_DNA"/>
</dbReference>
<sequence>MGKSRPCSSWVLSTLKVTVLGLLAVKTISTSSEEPHVITALRGDTVMIHCPYSSNDADSISGSSGAPLLLCSSQDFYPEAIEQVWLCDGQPLNATPTQRDSAVNPDGSFTLNSTLSLPSEHSEGVLYSCWVNHSALSLPITVNYTAPPDGDNGGLVKGITIAMGGAVIFVLLVITIALIIFIQCTDFKKVLHSAPVGAAHTPAHITEVYSTLGNHRPVQCRTIQPNITPLY</sequence>
<dbReference type="Gene3D" id="2.60.40.10">
    <property type="entry name" value="Immunoglobulins"/>
    <property type="match status" value="1"/>
</dbReference>
<dbReference type="InterPro" id="IPR007110">
    <property type="entry name" value="Ig-like_dom"/>
</dbReference>
<dbReference type="InterPro" id="IPR036179">
    <property type="entry name" value="Ig-like_dom_sf"/>
</dbReference>
<keyword evidence="1" id="KW-0393">Immunoglobulin domain</keyword>